<reference evidence="2" key="1">
    <citation type="journal article" date="2020" name="Nature">
        <title>Giant virus diversity and host interactions through global metagenomics.</title>
        <authorList>
            <person name="Schulz F."/>
            <person name="Roux S."/>
            <person name="Paez-Espino D."/>
            <person name="Jungbluth S."/>
            <person name="Walsh D.A."/>
            <person name="Denef V.J."/>
            <person name="McMahon K.D."/>
            <person name="Konstantinidis K.T."/>
            <person name="Eloe-Fadrosh E.A."/>
            <person name="Kyrpides N.C."/>
            <person name="Woyke T."/>
        </authorList>
    </citation>
    <scope>NUCLEOTIDE SEQUENCE</scope>
    <source>
        <strain evidence="2">GVMAG-M-3300027759-42</strain>
    </source>
</reference>
<accession>A0A6C0L992</accession>
<dbReference type="AlphaFoldDB" id="A0A6C0L992"/>
<protein>
    <recommendedName>
        <fullName evidence="1">PPM-type phosphatase domain-containing protein</fullName>
    </recommendedName>
</protein>
<dbReference type="Gene3D" id="3.60.40.10">
    <property type="entry name" value="PPM-type phosphatase domain"/>
    <property type="match status" value="1"/>
</dbReference>
<dbReference type="Pfam" id="PF00481">
    <property type="entry name" value="PP2C"/>
    <property type="match status" value="1"/>
</dbReference>
<dbReference type="SMART" id="SM00332">
    <property type="entry name" value="PP2Cc"/>
    <property type="match status" value="1"/>
</dbReference>
<name>A0A6C0L992_9ZZZZ</name>
<dbReference type="PANTHER" id="PTHR47992">
    <property type="entry name" value="PROTEIN PHOSPHATASE"/>
    <property type="match status" value="1"/>
</dbReference>
<dbReference type="EMBL" id="MN740445">
    <property type="protein sequence ID" value="QHU26860.1"/>
    <property type="molecule type" value="Genomic_DNA"/>
</dbReference>
<evidence type="ECO:0000313" key="2">
    <source>
        <dbReference type="EMBL" id="QHU26860.1"/>
    </source>
</evidence>
<dbReference type="InterPro" id="IPR015655">
    <property type="entry name" value="PP2C"/>
</dbReference>
<dbReference type="PROSITE" id="PS51746">
    <property type="entry name" value="PPM_2"/>
    <property type="match status" value="1"/>
</dbReference>
<evidence type="ECO:0000259" key="1">
    <source>
        <dbReference type="PROSITE" id="PS51746"/>
    </source>
</evidence>
<feature type="domain" description="PPM-type phosphatase" evidence="1">
    <location>
        <begin position="24"/>
        <end position="287"/>
    </location>
</feature>
<dbReference type="SUPFAM" id="SSF81606">
    <property type="entry name" value="PP2C-like"/>
    <property type="match status" value="1"/>
</dbReference>
<dbReference type="InterPro" id="IPR001932">
    <property type="entry name" value="PPM-type_phosphatase-like_dom"/>
</dbReference>
<dbReference type="GO" id="GO:0004722">
    <property type="term" value="F:protein serine/threonine phosphatase activity"/>
    <property type="evidence" value="ECO:0007669"/>
    <property type="project" value="InterPro"/>
</dbReference>
<dbReference type="InterPro" id="IPR036457">
    <property type="entry name" value="PPM-type-like_dom_sf"/>
</dbReference>
<sequence length="294" mass="32649">MSQFAFEPSHTIATDFAVQQMSSRQDYVCTGTGVDSETGESFEYIMLNDGHGGDFCINYIRRMSAEEKAECIGSPDPIRALVAKIDGSGCVPMHRSSGATAVILKCYADRAEVITCGDSQAVIFKDGEVIHVTQEHNSTNQEERVRVTANDNYFFVPSSSVRLVSETEMELVRAEYLSLPNGSLLACTQALGHNSITGYAPASFTFVYEKDASYKVVLASDGVFDMMIQGSKNDMDVLGTKTSQEICDWTVARWLQEWGHHDHKGEWRTQRYERSQCDDVSVAVARITCKQKVE</sequence>
<organism evidence="2">
    <name type="scientific">viral metagenome</name>
    <dbReference type="NCBI Taxonomy" id="1070528"/>
    <lineage>
        <taxon>unclassified sequences</taxon>
        <taxon>metagenomes</taxon>
        <taxon>organismal metagenomes</taxon>
    </lineage>
</organism>
<proteinExistence type="predicted"/>